<keyword evidence="2" id="KW-1133">Transmembrane helix</keyword>
<keyword evidence="2" id="KW-0812">Transmembrane</keyword>
<feature type="compositionally biased region" description="Low complexity" evidence="1">
    <location>
        <begin position="53"/>
        <end position="74"/>
    </location>
</feature>
<dbReference type="InterPro" id="IPR036366">
    <property type="entry name" value="PGBDSf"/>
</dbReference>
<feature type="domain" description="Peptidoglycan binding-like" evidence="3">
    <location>
        <begin position="188"/>
        <end position="239"/>
    </location>
</feature>
<dbReference type="InterPro" id="IPR036365">
    <property type="entry name" value="PGBD-like_sf"/>
</dbReference>
<proteinExistence type="predicted"/>
<keyword evidence="2" id="KW-0472">Membrane</keyword>
<reference evidence="4 5" key="1">
    <citation type="submission" date="2011-09" db="EMBL/GenBank/DDBJ databases">
        <authorList>
            <consortium name="US DOE Joint Genome Institute (JGI-PGF)"/>
            <person name="Lucas S."/>
            <person name="Han J."/>
            <person name="Lapidus A."/>
            <person name="Cheng J.-F."/>
            <person name="Goodwin L."/>
            <person name="Pitluck S."/>
            <person name="Peters L."/>
            <person name="Land M.L."/>
            <person name="Hauser L."/>
            <person name="Orellana R."/>
            <person name="Lovley D."/>
            <person name="Woyke T.J."/>
        </authorList>
    </citation>
    <scope>NUCLEOTIDE SEQUENCE [LARGE SCALE GENOMIC DNA]</scope>
    <source>
        <strain evidence="4 5">2ac9</strain>
    </source>
</reference>
<dbReference type="Pfam" id="PF01471">
    <property type="entry name" value="PG_binding_1"/>
    <property type="match status" value="1"/>
</dbReference>
<dbReference type="SUPFAM" id="SSF47090">
    <property type="entry name" value="PGBD-like"/>
    <property type="match status" value="1"/>
</dbReference>
<evidence type="ECO:0000256" key="1">
    <source>
        <dbReference type="SAM" id="MobiDB-lite"/>
    </source>
</evidence>
<dbReference type="STRING" id="879212.DespoDRAFT_03569"/>
<organism evidence="4 5">
    <name type="scientific">Desulfobacter postgatei 2ac9</name>
    <dbReference type="NCBI Taxonomy" id="879212"/>
    <lineage>
        <taxon>Bacteria</taxon>
        <taxon>Pseudomonadati</taxon>
        <taxon>Thermodesulfobacteriota</taxon>
        <taxon>Desulfobacteria</taxon>
        <taxon>Desulfobacterales</taxon>
        <taxon>Desulfobacteraceae</taxon>
        <taxon>Desulfobacter</taxon>
    </lineage>
</organism>
<dbReference type="AlphaFoldDB" id="I5B762"/>
<dbReference type="Proteomes" id="UP000005778">
    <property type="component" value="Chromosome"/>
</dbReference>
<name>I5B762_9BACT</name>
<dbReference type="eggNOG" id="COG3409">
    <property type="taxonomic scope" value="Bacteria"/>
</dbReference>
<dbReference type="OrthoDB" id="9808544at2"/>
<evidence type="ECO:0000313" key="4">
    <source>
        <dbReference type="EMBL" id="EIM65325.1"/>
    </source>
</evidence>
<dbReference type="HOGENOM" id="CLU_1118777_0_0_7"/>
<gene>
    <name evidence="4" type="ORF">DespoDRAFT_03569</name>
</gene>
<protein>
    <submittedName>
        <fullName evidence="4">Putative peptidoglycan-binding domain-containing protein</fullName>
    </submittedName>
</protein>
<dbReference type="Gene3D" id="1.10.101.10">
    <property type="entry name" value="PGBD-like superfamily/PGBD"/>
    <property type="match status" value="1"/>
</dbReference>
<keyword evidence="5" id="KW-1185">Reference proteome</keyword>
<dbReference type="InterPro" id="IPR002477">
    <property type="entry name" value="Peptidoglycan-bd-like"/>
</dbReference>
<feature type="transmembrane region" description="Helical" evidence="2">
    <location>
        <begin position="33"/>
        <end position="51"/>
    </location>
</feature>
<accession>I5B762</accession>
<sequence length="248" mass="27179">MALTKCKECGEEISKKAEKCPKCGAPAKKKTSLLTWIVTIFIVLWAIGYFSSPSTTSRSSSPSTTSSSSSNSSSYLAPREYSPPLEVISWKCDKEYSYVFVRGEVKNISSQSIKNVMAVGEFRTKDGTLVKSEDSLIDYNPILPGQTSPFKTGGTDNPAITNCNLSFKTLFGKQLGYTTAKDRKAKEREKIKEVQTLLSSLGYQVGVADGIIGAKTKQAIKEFQSKQGLTENGEISNQLIVELRRAKK</sequence>
<feature type="region of interest" description="Disordered" evidence="1">
    <location>
        <begin position="53"/>
        <end position="78"/>
    </location>
</feature>
<reference evidence="4 5" key="2">
    <citation type="submission" date="2012-02" db="EMBL/GenBank/DDBJ databases">
        <title>Improved High-Quality Draft sequence of Desulfobacter postgatei 2ac9.</title>
        <authorList>
            <consortium name="US DOE Joint Genome Institute"/>
            <person name="Lucas S."/>
            <person name="Han J."/>
            <person name="Lapidus A."/>
            <person name="Cheng J.-F."/>
            <person name="Goodwin L."/>
            <person name="Pitluck S."/>
            <person name="Peters L."/>
            <person name="Ovchinnikova G."/>
            <person name="Held B."/>
            <person name="Detter J.C."/>
            <person name="Han C."/>
            <person name="Tapia R."/>
            <person name="Land M."/>
            <person name="Hauser L."/>
            <person name="Kyrpides N."/>
            <person name="Ivanova N."/>
            <person name="Pagani I."/>
            <person name="Orellana R."/>
            <person name="Lovley D."/>
            <person name="Woyke T."/>
        </authorList>
    </citation>
    <scope>NUCLEOTIDE SEQUENCE [LARGE SCALE GENOMIC DNA]</scope>
    <source>
        <strain evidence="4 5">2ac9</strain>
    </source>
</reference>
<dbReference type="EMBL" id="CM001488">
    <property type="protein sequence ID" value="EIM65325.1"/>
    <property type="molecule type" value="Genomic_DNA"/>
</dbReference>
<evidence type="ECO:0000313" key="5">
    <source>
        <dbReference type="Proteomes" id="UP000005778"/>
    </source>
</evidence>
<dbReference type="RefSeq" id="WP_004075402.1">
    <property type="nucleotide sequence ID" value="NZ_CM001488.1"/>
</dbReference>
<evidence type="ECO:0000256" key="2">
    <source>
        <dbReference type="SAM" id="Phobius"/>
    </source>
</evidence>
<evidence type="ECO:0000259" key="3">
    <source>
        <dbReference type="Pfam" id="PF01471"/>
    </source>
</evidence>